<dbReference type="AlphaFoldDB" id="A0A7Z0UXE4"/>
<reference evidence="1 2" key="1">
    <citation type="journal article" date="2016" name="Genome Biol. Evol.">
        <title>Comparative Genomic Analyses of the Moraxella catarrhalis Serosensitive and Seroresistant Lineages Demonstrate Their Independent Evolution.</title>
        <authorList>
            <person name="Earl J.P."/>
            <person name="de Vries S.P."/>
            <person name="Ahmed A."/>
            <person name="Powell E."/>
            <person name="Schultz M.P."/>
            <person name="Hermans P.W."/>
            <person name="Hill D.J."/>
            <person name="Zhou Z."/>
            <person name="Constantinidou C.I."/>
            <person name="Hu F.Z."/>
            <person name="Bootsma H.J."/>
            <person name="Ehrlich G.D."/>
        </authorList>
    </citation>
    <scope>NUCLEOTIDE SEQUENCE [LARGE SCALE GENOMIC DNA]</scope>
    <source>
        <strain evidence="1 2">Z7574</strain>
    </source>
</reference>
<comment type="caution">
    <text evidence="1">The sequence shown here is derived from an EMBL/GenBank/DDBJ whole genome shotgun (WGS) entry which is preliminary data.</text>
</comment>
<evidence type="ECO:0000313" key="1">
    <source>
        <dbReference type="EMBL" id="OAU99777.1"/>
    </source>
</evidence>
<organism evidence="1 2">
    <name type="scientific">Moraxella catarrhalis</name>
    <name type="common">Branhamella catarrhalis</name>
    <dbReference type="NCBI Taxonomy" id="480"/>
    <lineage>
        <taxon>Bacteria</taxon>
        <taxon>Pseudomonadati</taxon>
        <taxon>Pseudomonadota</taxon>
        <taxon>Gammaproteobacteria</taxon>
        <taxon>Moraxellales</taxon>
        <taxon>Moraxellaceae</taxon>
        <taxon>Moraxella</taxon>
    </lineage>
</organism>
<gene>
    <name evidence="1" type="ORF">AO382_1856</name>
</gene>
<dbReference type="Proteomes" id="UP000078446">
    <property type="component" value="Unassembled WGS sequence"/>
</dbReference>
<name>A0A7Z0UXE4_MORCA</name>
<accession>A0A7Z0UXE4</accession>
<sequence>MAFVYLKQQVSLGFSSVYAWVSNLFKPVVAQVSKQVADDLFHLNPKSS</sequence>
<proteinExistence type="predicted"/>
<dbReference type="EMBL" id="LXHE01000018">
    <property type="protein sequence ID" value="OAU99777.1"/>
    <property type="molecule type" value="Genomic_DNA"/>
</dbReference>
<evidence type="ECO:0000313" key="2">
    <source>
        <dbReference type="Proteomes" id="UP000078446"/>
    </source>
</evidence>
<protein>
    <submittedName>
        <fullName evidence="1">Uncharacterized protein</fullName>
    </submittedName>
</protein>